<evidence type="ECO:0000256" key="4">
    <source>
        <dbReference type="ARBA" id="ARBA00023163"/>
    </source>
</evidence>
<dbReference type="AlphaFoldDB" id="A0A6L7ETN9"/>
<keyword evidence="3" id="KW-0238">DNA-binding</keyword>
<dbReference type="RefSeq" id="WP_160876004.1">
    <property type="nucleotide sequence ID" value="NZ_WUEK01000003.1"/>
</dbReference>
<dbReference type="PROSITE" id="PS50931">
    <property type="entry name" value="HTH_LYSR"/>
    <property type="match status" value="1"/>
</dbReference>
<dbReference type="InterPro" id="IPR005119">
    <property type="entry name" value="LysR_subst-bd"/>
</dbReference>
<dbReference type="PANTHER" id="PTHR30346:SF29">
    <property type="entry name" value="LYSR SUBSTRATE-BINDING"/>
    <property type="match status" value="1"/>
</dbReference>
<proteinExistence type="inferred from homology"/>
<dbReference type="GO" id="GO:0003700">
    <property type="term" value="F:DNA-binding transcription factor activity"/>
    <property type="evidence" value="ECO:0007669"/>
    <property type="project" value="InterPro"/>
</dbReference>
<organism evidence="6 7">
    <name type="scientific">Nocardioides flavescens</name>
    <dbReference type="NCBI Taxonomy" id="2691959"/>
    <lineage>
        <taxon>Bacteria</taxon>
        <taxon>Bacillati</taxon>
        <taxon>Actinomycetota</taxon>
        <taxon>Actinomycetes</taxon>
        <taxon>Propionibacteriales</taxon>
        <taxon>Nocardioidaceae</taxon>
        <taxon>Nocardioides</taxon>
    </lineage>
</organism>
<evidence type="ECO:0000313" key="7">
    <source>
        <dbReference type="Proteomes" id="UP000473325"/>
    </source>
</evidence>
<dbReference type="EMBL" id="WUEK01000003">
    <property type="protein sequence ID" value="MXG88996.1"/>
    <property type="molecule type" value="Genomic_DNA"/>
</dbReference>
<dbReference type="InterPro" id="IPR000847">
    <property type="entry name" value="LysR_HTH_N"/>
</dbReference>
<evidence type="ECO:0000256" key="2">
    <source>
        <dbReference type="ARBA" id="ARBA00023015"/>
    </source>
</evidence>
<dbReference type="Proteomes" id="UP000473325">
    <property type="component" value="Unassembled WGS sequence"/>
</dbReference>
<evidence type="ECO:0000313" key="6">
    <source>
        <dbReference type="EMBL" id="MXG88996.1"/>
    </source>
</evidence>
<dbReference type="Gene3D" id="1.10.10.10">
    <property type="entry name" value="Winged helix-like DNA-binding domain superfamily/Winged helix DNA-binding domain"/>
    <property type="match status" value="1"/>
</dbReference>
<protein>
    <submittedName>
        <fullName evidence="6">LysR family transcriptional regulator</fullName>
    </submittedName>
</protein>
<dbReference type="PANTHER" id="PTHR30346">
    <property type="entry name" value="TRANSCRIPTIONAL DUAL REGULATOR HCAR-RELATED"/>
    <property type="match status" value="1"/>
</dbReference>
<comment type="similarity">
    <text evidence="1">Belongs to the LysR transcriptional regulatory family.</text>
</comment>
<feature type="domain" description="HTH lysR-type" evidence="5">
    <location>
        <begin position="1"/>
        <end position="58"/>
    </location>
</feature>
<keyword evidence="7" id="KW-1185">Reference proteome</keyword>
<dbReference type="SUPFAM" id="SSF53850">
    <property type="entry name" value="Periplasmic binding protein-like II"/>
    <property type="match status" value="1"/>
</dbReference>
<dbReference type="SUPFAM" id="SSF46785">
    <property type="entry name" value="Winged helix' DNA-binding domain"/>
    <property type="match status" value="1"/>
</dbReference>
<evidence type="ECO:0000259" key="5">
    <source>
        <dbReference type="PROSITE" id="PS50931"/>
    </source>
</evidence>
<comment type="caution">
    <text evidence="6">The sequence shown here is derived from an EMBL/GenBank/DDBJ whole genome shotgun (WGS) entry which is preliminary data.</text>
</comment>
<dbReference type="GO" id="GO:0032993">
    <property type="term" value="C:protein-DNA complex"/>
    <property type="evidence" value="ECO:0007669"/>
    <property type="project" value="TreeGrafter"/>
</dbReference>
<keyword evidence="2" id="KW-0805">Transcription regulation</keyword>
<dbReference type="GO" id="GO:0003677">
    <property type="term" value="F:DNA binding"/>
    <property type="evidence" value="ECO:0007669"/>
    <property type="project" value="UniProtKB-KW"/>
</dbReference>
<dbReference type="InterPro" id="IPR036390">
    <property type="entry name" value="WH_DNA-bd_sf"/>
</dbReference>
<name>A0A6L7ETN9_9ACTN</name>
<dbReference type="InterPro" id="IPR036388">
    <property type="entry name" value="WH-like_DNA-bd_sf"/>
</dbReference>
<dbReference type="Pfam" id="PF00126">
    <property type="entry name" value="HTH_1"/>
    <property type="match status" value="1"/>
</dbReference>
<evidence type="ECO:0000256" key="1">
    <source>
        <dbReference type="ARBA" id="ARBA00009437"/>
    </source>
</evidence>
<keyword evidence="4" id="KW-0804">Transcription</keyword>
<evidence type="ECO:0000256" key="3">
    <source>
        <dbReference type="ARBA" id="ARBA00023125"/>
    </source>
</evidence>
<dbReference type="Gene3D" id="3.40.190.10">
    <property type="entry name" value="Periplasmic binding protein-like II"/>
    <property type="match status" value="2"/>
</dbReference>
<accession>A0A6L7ETN9</accession>
<dbReference type="Pfam" id="PF03466">
    <property type="entry name" value="LysR_substrate"/>
    <property type="match status" value="1"/>
</dbReference>
<reference evidence="6 7" key="1">
    <citation type="submission" date="2019-12" db="EMBL/GenBank/DDBJ databases">
        <authorList>
            <person name="Kun Z."/>
        </authorList>
    </citation>
    <scope>NUCLEOTIDE SEQUENCE [LARGE SCALE GENOMIC DNA]</scope>
    <source>
        <strain evidence="6 7">YIM 123512</strain>
    </source>
</reference>
<sequence length="294" mass="31766">MDVRRLRLLVELSRLGSMHEVAAELATTTSTVSQGIATLGREVGAPLVERAGRRVRLTPAGQRLAEHAVTILAAVDAARLDLDPAAEPAGVLRVAGFATAVRRSLLPAIVELTRAWPRLEVRLLEHEPAEALDLLGRDDVDLVLAYDYDLAPAAWQPDHVARPLWSTEWGLGVLDPTSAPVSAPAPGAGLPAYAESDWIVNSRHTADETALRALSARAGFTPRVVHRIDSLELVHDLVLAGRGVALLPLDRLTPDGLTVLPLADPPVLRAFAVTRRGRDQWAPLRAVLDELERR</sequence>
<gene>
    <name evidence="6" type="ORF">GRQ65_05480</name>
</gene>